<dbReference type="EMBL" id="MFES01000033">
    <property type="protein sequence ID" value="OGE84844.1"/>
    <property type="molecule type" value="Genomic_DNA"/>
</dbReference>
<evidence type="ECO:0000256" key="1">
    <source>
        <dbReference type="SAM" id="MobiDB-lite"/>
    </source>
</evidence>
<evidence type="ECO:0000313" key="3">
    <source>
        <dbReference type="Proteomes" id="UP000176786"/>
    </source>
</evidence>
<dbReference type="STRING" id="1817832.A3J48_03465"/>
<gene>
    <name evidence="2" type="ORF">A3J48_03465</name>
</gene>
<organism evidence="2 3">
    <name type="scientific">Candidatus Doudnabacteria bacterium RIFCSPHIGHO2_02_FULL_46_11</name>
    <dbReference type="NCBI Taxonomy" id="1817832"/>
    <lineage>
        <taxon>Bacteria</taxon>
        <taxon>Candidatus Doudnaibacteriota</taxon>
    </lineage>
</organism>
<accession>A0A1F5P4Y1</accession>
<evidence type="ECO:0000313" key="2">
    <source>
        <dbReference type="EMBL" id="OGE84844.1"/>
    </source>
</evidence>
<protein>
    <submittedName>
        <fullName evidence="2">Uncharacterized protein</fullName>
    </submittedName>
</protein>
<sequence length="179" mass="20244">MDLIIPGSAMPEEFVLYVRFGIDLLFRDVRIMANRVVSEVSGLSEPEILMVKIMEADRWRMVRVPDENLRAELVYALVVCMVFARPQHSHAHSHMKVLHDLCAKAILEQDGEDQVGEMLVEFAKIGVNQRAGIPYTGKDLRHVLWALVRTRIEIEQSAAKAEPGADPSVHTLDSVWTDE</sequence>
<proteinExistence type="predicted"/>
<dbReference type="AlphaFoldDB" id="A0A1F5P4Y1"/>
<name>A0A1F5P4Y1_9BACT</name>
<reference evidence="2 3" key="1">
    <citation type="journal article" date="2016" name="Nat. Commun.">
        <title>Thousands of microbial genomes shed light on interconnected biogeochemical processes in an aquifer system.</title>
        <authorList>
            <person name="Anantharaman K."/>
            <person name="Brown C.T."/>
            <person name="Hug L.A."/>
            <person name="Sharon I."/>
            <person name="Castelle C.J."/>
            <person name="Probst A.J."/>
            <person name="Thomas B.C."/>
            <person name="Singh A."/>
            <person name="Wilkins M.J."/>
            <person name="Karaoz U."/>
            <person name="Brodie E.L."/>
            <person name="Williams K.H."/>
            <person name="Hubbard S.S."/>
            <person name="Banfield J.F."/>
        </authorList>
    </citation>
    <scope>NUCLEOTIDE SEQUENCE [LARGE SCALE GENOMIC DNA]</scope>
</reference>
<feature type="region of interest" description="Disordered" evidence="1">
    <location>
        <begin position="158"/>
        <end position="179"/>
    </location>
</feature>
<dbReference type="Proteomes" id="UP000176786">
    <property type="component" value="Unassembled WGS sequence"/>
</dbReference>
<comment type="caution">
    <text evidence="2">The sequence shown here is derived from an EMBL/GenBank/DDBJ whole genome shotgun (WGS) entry which is preliminary data.</text>
</comment>